<organism evidence="1 2">
    <name type="scientific">Choristoneura fumiferana</name>
    <name type="common">Spruce budworm moth</name>
    <name type="synonym">Archips fumiferana</name>
    <dbReference type="NCBI Taxonomy" id="7141"/>
    <lineage>
        <taxon>Eukaryota</taxon>
        <taxon>Metazoa</taxon>
        <taxon>Ecdysozoa</taxon>
        <taxon>Arthropoda</taxon>
        <taxon>Hexapoda</taxon>
        <taxon>Insecta</taxon>
        <taxon>Pterygota</taxon>
        <taxon>Neoptera</taxon>
        <taxon>Endopterygota</taxon>
        <taxon>Lepidoptera</taxon>
        <taxon>Glossata</taxon>
        <taxon>Ditrysia</taxon>
        <taxon>Tortricoidea</taxon>
        <taxon>Tortricidae</taxon>
        <taxon>Tortricinae</taxon>
        <taxon>Choristoneura</taxon>
    </lineage>
</organism>
<gene>
    <name evidence="1" type="ORF">MSG28_011325</name>
</gene>
<protein>
    <submittedName>
        <fullName evidence="1">Uncharacterized protein</fullName>
    </submittedName>
</protein>
<evidence type="ECO:0000313" key="1">
    <source>
        <dbReference type="EMBL" id="KAI8439030.1"/>
    </source>
</evidence>
<evidence type="ECO:0000313" key="2">
    <source>
        <dbReference type="Proteomes" id="UP001064048"/>
    </source>
</evidence>
<accession>A0ACC0KRU0</accession>
<dbReference type="Proteomes" id="UP001064048">
    <property type="component" value="Chromosome 18"/>
</dbReference>
<comment type="caution">
    <text evidence="1">The sequence shown here is derived from an EMBL/GenBank/DDBJ whole genome shotgun (WGS) entry which is preliminary data.</text>
</comment>
<sequence>MRRHCVRRGRSATGGGVHMGQQHGTAAQPVGVARGAAGGVGAAGGAGARSRPVPCCAGAWRSGPRQAAPGPRCQKTERPPRAAGWRRPRGTSCARPRTRPLASCAQGTAPPRARSAAVSAAPSPSPPPSSPPLSAGTILTLDVHSSTSPISEGELVPGGRGGRGGRGRGRGRRVARGAGAGAGGRRAVGGAGGRHDLAPARAPRPRPRPRPRPAPPAAACAQLYSTEPGKKHAKTLTPPHGAYARCPLPVTLCEREARRFILYPVLCAGDLDEISPYATFSMGGACAGAGAGAAAGAGAGAGRGCSLRLHSFGRASPPAPPARPNLLHNAPVSRSIVADILCSNDVHECTWCAFVESFSPKTLGERREASIISGSIERVCNFREEFVTSPPPHRAPAEVVLAACPLKSRRPSDSDRVPPRPRCSAA</sequence>
<keyword evidence="2" id="KW-1185">Reference proteome</keyword>
<name>A0ACC0KRU0_CHOFU</name>
<dbReference type="EMBL" id="CM046118">
    <property type="protein sequence ID" value="KAI8439030.1"/>
    <property type="molecule type" value="Genomic_DNA"/>
</dbReference>
<reference evidence="1 2" key="1">
    <citation type="journal article" date="2022" name="Genome Biol. Evol.">
        <title>The Spruce Budworm Genome: Reconstructing the Evolutionary History of Antifreeze Proteins.</title>
        <authorList>
            <person name="Beliveau C."/>
            <person name="Gagne P."/>
            <person name="Picq S."/>
            <person name="Vernygora O."/>
            <person name="Keeling C.I."/>
            <person name="Pinkney K."/>
            <person name="Doucet D."/>
            <person name="Wen F."/>
            <person name="Johnston J.S."/>
            <person name="Maaroufi H."/>
            <person name="Boyle B."/>
            <person name="Laroche J."/>
            <person name="Dewar K."/>
            <person name="Juretic N."/>
            <person name="Blackburn G."/>
            <person name="Nisole A."/>
            <person name="Brunet B."/>
            <person name="Brandao M."/>
            <person name="Lumley L."/>
            <person name="Duan J."/>
            <person name="Quan G."/>
            <person name="Lucarotti C.J."/>
            <person name="Roe A.D."/>
            <person name="Sperling F.A.H."/>
            <person name="Levesque R.C."/>
            <person name="Cusson M."/>
        </authorList>
    </citation>
    <scope>NUCLEOTIDE SEQUENCE [LARGE SCALE GENOMIC DNA]</scope>
    <source>
        <strain evidence="1">Glfc:IPQL:Cfum</strain>
    </source>
</reference>
<proteinExistence type="predicted"/>